<dbReference type="RefSeq" id="XP_066075463.1">
    <property type="nucleotide sequence ID" value="XM_066219366.1"/>
</dbReference>
<evidence type="ECO:0000256" key="10">
    <source>
        <dbReference type="SAM" id="SignalP"/>
    </source>
</evidence>
<dbReference type="PANTHER" id="PTHR48041">
    <property type="entry name" value="ABC TRANSPORTER G FAMILY MEMBER 28"/>
    <property type="match status" value="1"/>
</dbReference>
<keyword evidence="10" id="KW-0732">Signal</keyword>
<evidence type="ECO:0000256" key="6">
    <source>
        <dbReference type="ARBA" id="ARBA00022989"/>
    </source>
</evidence>
<accession>A0AAX4JVY4</accession>
<feature type="transmembrane region" description="Helical" evidence="9">
    <location>
        <begin position="896"/>
        <end position="918"/>
    </location>
</feature>
<dbReference type="PANTHER" id="PTHR48041:SF139">
    <property type="entry name" value="PROTEIN SCARLET"/>
    <property type="match status" value="1"/>
</dbReference>
<evidence type="ECO:0000256" key="5">
    <source>
        <dbReference type="ARBA" id="ARBA00022840"/>
    </source>
</evidence>
<keyword evidence="3 9" id="KW-0812">Transmembrane</keyword>
<evidence type="ECO:0000256" key="3">
    <source>
        <dbReference type="ARBA" id="ARBA00022692"/>
    </source>
</evidence>
<feature type="transmembrane region" description="Helical" evidence="9">
    <location>
        <begin position="813"/>
        <end position="836"/>
    </location>
</feature>
<feature type="transmembrane region" description="Helical" evidence="9">
    <location>
        <begin position="780"/>
        <end position="801"/>
    </location>
</feature>
<dbReference type="PROSITE" id="PS00211">
    <property type="entry name" value="ABC_TRANSPORTER_1"/>
    <property type="match status" value="1"/>
</dbReference>
<feature type="chain" id="PRO_5043601379" description="ABC transporter domain-containing protein" evidence="10">
    <location>
        <begin position="19"/>
        <end position="1037"/>
    </location>
</feature>
<evidence type="ECO:0000256" key="2">
    <source>
        <dbReference type="ARBA" id="ARBA00022448"/>
    </source>
</evidence>
<proteinExistence type="predicted"/>
<dbReference type="EMBL" id="CP144101">
    <property type="protein sequence ID" value="WWC88700.1"/>
    <property type="molecule type" value="Genomic_DNA"/>
</dbReference>
<reference evidence="12 13" key="1">
    <citation type="submission" date="2024-01" db="EMBL/GenBank/DDBJ databases">
        <title>Comparative genomics of Cryptococcus and Kwoniella reveals pathogenesis evolution and contrasting modes of karyotype evolution via chromosome fusion or intercentromeric recombination.</title>
        <authorList>
            <person name="Coelho M.A."/>
            <person name="David-Palma M."/>
            <person name="Shea T."/>
            <person name="Bowers K."/>
            <person name="McGinley-Smith S."/>
            <person name="Mohammad A.W."/>
            <person name="Gnirke A."/>
            <person name="Yurkov A.M."/>
            <person name="Nowrousian M."/>
            <person name="Sun S."/>
            <person name="Cuomo C.A."/>
            <person name="Heitman J."/>
        </authorList>
    </citation>
    <scope>NUCLEOTIDE SEQUENCE [LARGE SCALE GENOMIC DNA]</scope>
    <source>
        <strain evidence="12 13">CBS 6074</strain>
    </source>
</reference>
<keyword evidence="5" id="KW-0067">ATP-binding</keyword>
<evidence type="ECO:0000256" key="8">
    <source>
        <dbReference type="SAM" id="MobiDB-lite"/>
    </source>
</evidence>
<feature type="transmembrane region" description="Helical" evidence="9">
    <location>
        <begin position="925"/>
        <end position="945"/>
    </location>
</feature>
<dbReference type="InterPro" id="IPR027417">
    <property type="entry name" value="P-loop_NTPase"/>
</dbReference>
<evidence type="ECO:0000256" key="4">
    <source>
        <dbReference type="ARBA" id="ARBA00022741"/>
    </source>
</evidence>
<feature type="transmembrane region" description="Helical" evidence="9">
    <location>
        <begin position="1011"/>
        <end position="1033"/>
    </location>
</feature>
<gene>
    <name evidence="12" type="ORF">L201_003613</name>
</gene>
<evidence type="ECO:0000259" key="11">
    <source>
        <dbReference type="PROSITE" id="PS50893"/>
    </source>
</evidence>
<feature type="domain" description="ABC transporter" evidence="11">
    <location>
        <begin position="399"/>
        <end position="642"/>
    </location>
</feature>
<organism evidence="12 13">
    <name type="scientific">Kwoniella dendrophila CBS 6074</name>
    <dbReference type="NCBI Taxonomy" id="1295534"/>
    <lineage>
        <taxon>Eukaryota</taxon>
        <taxon>Fungi</taxon>
        <taxon>Dikarya</taxon>
        <taxon>Basidiomycota</taxon>
        <taxon>Agaricomycotina</taxon>
        <taxon>Tremellomycetes</taxon>
        <taxon>Tremellales</taxon>
        <taxon>Cryptococcaceae</taxon>
        <taxon>Kwoniella</taxon>
    </lineage>
</organism>
<evidence type="ECO:0000313" key="13">
    <source>
        <dbReference type="Proteomes" id="UP001355207"/>
    </source>
</evidence>
<dbReference type="Pfam" id="PF01061">
    <property type="entry name" value="ABC2_membrane"/>
    <property type="match status" value="1"/>
</dbReference>
<feature type="region of interest" description="Disordered" evidence="8">
    <location>
        <begin position="390"/>
        <end position="409"/>
    </location>
</feature>
<feature type="region of interest" description="Disordered" evidence="8">
    <location>
        <begin position="723"/>
        <end position="742"/>
    </location>
</feature>
<dbReference type="SMART" id="SM00382">
    <property type="entry name" value="AAA"/>
    <property type="match status" value="1"/>
</dbReference>
<evidence type="ECO:0000256" key="7">
    <source>
        <dbReference type="ARBA" id="ARBA00023136"/>
    </source>
</evidence>
<dbReference type="GO" id="GO:0005524">
    <property type="term" value="F:ATP binding"/>
    <property type="evidence" value="ECO:0007669"/>
    <property type="project" value="UniProtKB-KW"/>
</dbReference>
<keyword evidence="7 9" id="KW-0472">Membrane</keyword>
<sequence>MINLISLLFIGFLSTTSAQTCSNFGTSSESKCLCPPGFNVPSSDCNLPVCGGNLYSPGNAAPGGLGGFGNVSDCGCDQGWTGPGCTVCQSAQACTNTLNKYLNSSTSLSSSTSASLNSTLTCSNVPVVYSSSQLSCSVIQTTLQALFPGKSTATITRSLNASLTPGGIETLDQSGLKNGNGQVEMQLWYEGVEQFYCHAENCQQNVLQGQNDQGNSSKWTCQTMQCDCRTNTLFCGGGSSPSQNLTGAINTLSGPLTIDCFASNTCNFKQSFLVALFGTNGLELSSCSYGECVQQYVIDQALGITSMADSGNGLSGGVIAGLAVVGAILLAIIGVVIWGIIARKRARREMNATDTIKKSGGIGIEWKNVGYQVKNTSSTNWSNNLHNFMKGSGNSQRQTKVDSVEDASSSRHGDFKSILNGSNGSIPSGGFACILGPSGAGKSTLVDILAGKRKEGIVTGSVGFTQIEGREGRVRVGYVDQADILSPTSTVLETLIFAAQLRLPESIPSSLKIERAHTVLSQLHLDHIANTRIGSTEHRGISGGEARRVSIGIELVSSPDILVLDEPTSGLDSVSASRLIKLLKSLSEENDTTIIASIHQPSSALYQSFNQVILLSKGKQLYFGKGGSEPLKYFEEKKGCSKCPNGYNIADYLLEIASYENGNSPQSGSFANGNFDRDSSGETSSTNVEEEAAVNYHEIAINHSHLGRESPLNEKSITYPPSPPQTGVLLSSQPNGSTSNIPTAQQKWWKWPTSHCATTFLTQVEILSGREWKNLKRDKTLLIAHTLISCLIGVFAGGLYYKVGITIAGFQNRIGSLFFLGSLIAFSSLSALYNLVEVRGLFLRERAGDFYSPQAWLLTRVIFDIIPLRLIPTILVSIIVYFMVGLSHDAARFFKFLLIIVEFAMGMTLFNFLLACLFRNGGVAILLSSLCNLFLMTYAGFFVNISQIPPILRWLRYFSTLGYTLEALSVNEVGSGLQIVDSLNGVKVEIGATIIMQTLFGFGMNNYYRDVLVLFAFIAGFAISLVFIVVYLLRERR</sequence>
<dbReference type="SUPFAM" id="SSF52540">
    <property type="entry name" value="P-loop containing nucleoside triphosphate hydrolases"/>
    <property type="match status" value="1"/>
</dbReference>
<dbReference type="Proteomes" id="UP001355207">
    <property type="component" value="Chromosome 4"/>
</dbReference>
<dbReference type="Pfam" id="PF00005">
    <property type="entry name" value="ABC_tran"/>
    <property type="match status" value="1"/>
</dbReference>
<keyword evidence="13" id="KW-1185">Reference proteome</keyword>
<dbReference type="InterPro" id="IPR003439">
    <property type="entry name" value="ABC_transporter-like_ATP-bd"/>
</dbReference>
<dbReference type="GO" id="GO:0140359">
    <property type="term" value="F:ABC-type transporter activity"/>
    <property type="evidence" value="ECO:0007669"/>
    <property type="project" value="InterPro"/>
</dbReference>
<evidence type="ECO:0000256" key="1">
    <source>
        <dbReference type="ARBA" id="ARBA00004141"/>
    </source>
</evidence>
<keyword evidence="2" id="KW-0813">Transport</keyword>
<feature type="compositionally biased region" description="Polar residues" evidence="8">
    <location>
        <begin position="728"/>
        <end position="742"/>
    </location>
</feature>
<dbReference type="InterPro" id="IPR013525">
    <property type="entry name" value="ABC2_TM"/>
</dbReference>
<feature type="region of interest" description="Disordered" evidence="8">
    <location>
        <begin position="665"/>
        <end position="688"/>
    </location>
</feature>
<protein>
    <recommendedName>
        <fullName evidence="11">ABC transporter domain-containing protein</fullName>
    </recommendedName>
</protein>
<dbReference type="InterPro" id="IPR050352">
    <property type="entry name" value="ABCG_transporters"/>
</dbReference>
<feature type="signal peptide" evidence="10">
    <location>
        <begin position="1"/>
        <end position="18"/>
    </location>
</feature>
<dbReference type="AlphaFoldDB" id="A0AAX4JVY4"/>
<feature type="transmembrane region" description="Helical" evidence="9">
    <location>
        <begin position="857"/>
        <end position="884"/>
    </location>
</feature>
<dbReference type="InterPro" id="IPR003593">
    <property type="entry name" value="AAA+_ATPase"/>
</dbReference>
<dbReference type="GO" id="GO:0016020">
    <property type="term" value="C:membrane"/>
    <property type="evidence" value="ECO:0007669"/>
    <property type="project" value="UniProtKB-SubCell"/>
</dbReference>
<feature type="compositionally biased region" description="Basic and acidic residues" evidence="8">
    <location>
        <begin position="399"/>
        <end position="409"/>
    </location>
</feature>
<dbReference type="GeneID" id="91094283"/>
<name>A0AAX4JVY4_9TREE</name>
<dbReference type="Gene3D" id="3.40.50.300">
    <property type="entry name" value="P-loop containing nucleotide triphosphate hydrolases"/>
    <property type="match status" value="1"/>
</dbReference>
<evidence type="ECO:0000313" key="12">
    <source>
        <dbReference type="EMBL" id="WWC88700.1"/>
    </source>
</evidence>
<dbReference type="GO" id="GO:0016887">
    <property type="term" value="F:ATP hydrolysis activity"/>
    <property type="evidence" value="ECO:0007669"/>
    <property type="project" value="InterPro"/>
</dbReference>
<feature type="transmembrane region" description="Helical" evidence="9">
    <location>
        <begin position="318"/>
        <end position="341"/>
    </location>
</feature>
<evidence type="ECO:0000256" key="9">
    <source>
        <dbReference type="SAM" id="Phobius"/>
    </source>
</evidence>
<dbReference type="InterPro" id="IPR017871">
    <property type="entry name" value="ABC_transporter-like_CS"/>
</dbReference>
<dbReference type="PROSITE" id="PS50893">
    <property type="entry name" value="ABC_TRANSPORTER_2"/>
    <property type="match status" value="1"/>
</dbReference>
<comment type="subcellular location">
    <subcellularLocation>
        <location evidence="1">Membrane</location>
        <topology evidence="1">Multi-pass membrane protein</topology>
    </subcellularLocation>
</comment>
<keyword evidence="6 9" id="KW-1133">Transmembrane helix</keyword>
<keyword evidence="4" id="KW-0547">Nucleotide-binding</keyword>